<dbReference type="InterPro" id="IPR000073">
    <property type="entry name" value="AB_hydrolase_1"/>
</dbReference>
<dbReference type="EMBL" id="JAGHKO010000004">
    <property type="protein sequence ID" value="MBO9202514.1"/>
    <property type="molecule type" value="Genomic_DNA"/>
</dbReference>
<protein>
    <submittedName>
        <fullName evidence="2">Alpha/beta hydrolase</fullName>
    </submittedName>
</protein>
<reference evidence="2 3" key="1">
    <citation type="submission" date="2021-03" db="EMBL/GenBank/DDBJ databases">
        <title>Assistant Professor.</title>
        <authorList>
            <person name="Huq M.A."/>
        </authorList>
    </citation>
    <scope>NUCLEOTIDE SEQUENCE [LARGE SCALE GENOMIC DNA]</scope>
    <source>
        <strain evidence="2 3">MAH-29</strain>
    </source>
</reference>
<dbReference type="SUPFAM" id="SSF53474">
    <property type="entry name" value="alpha/beta-Hydrolases"/>
    <property type="match status" value="1"/>
</dbReference>
<keyword evidence="3" id="KW-1185">Reference proteome</keyword>
<dbReference type="PANTHER" id="PTHR37017">
    <property type="entry name" value="AB HYDROLASE-1 DOMAIN-CONTAINING PROTEIN-RELATED"/>
    <property type="match status" value="1"/>
</dbReference>
<dbReference type="Gene3D" id="3.40.50.1820">
    <property type="entry name" value="alpha/beta hydrolase"/>
    <property type="match status" value="1"/>
</dbReference>
<dbReference type="RefSeq" id="WP_209140559.1">
    <property type="nucleotide sequence ID" value="NZ_JAGHKO010000004.1"/>
</dbReference>
<dbReference type="Proteomes" id="UP000677244">
    <property type="component" value="Unassembled WGS sequence"/>
</dbReference>
<sequence length="234" mass="24981">MSNAQTTTNIKNVVIVHGAFADGSGWQSVYEILTKQGYHVTIVQNPLSSLNDDVAATNRILDKQDGPVVLVGHSWGGSVITQAGVHPKVAALVYVAAFVPAINETTFDLIKTAPPAPENGILPPDEKGFVYYDKQKFHAGFAADLPKAQADFMYASQGPIAAQSFVTPLTQAAWQTKPSYAIVAAEDKSINPEIERTMYKRAGAKVTELHGSHAIYMSKAKEVAEVIATAAAGK</sequence>
<evidence type="ECO:0000313" key="2">
    <source>
        <dbReference type="EMBL" id="MBO9202514.1"/>
    </source>
</evidence>
<organism evidence="2 3">
    <name type="scientific">Niastella soli</name>
    <dbReference type="NCBI Taxonomy" id="2821487"/>
    <lineage>
        <taxon>Bacteria</taxon>
        <taxon>Pseudomonadati</taxon>
        <taxon>Bacteroidota</taxon>
        <taxon>Chitinophagia</taxon>
        <taxon>Chitinophagales</taxon>
        <taxon>Chitinophagaceae</taxon>
        <taxon>Niastella</taxon>
    </lineage>
</organism>
<keyword evidence="2" id="KW-0378">Hydrolase</keyword>
<dbReference type="PANTHER" id="PTHR37017:SF11">
    <property type="entry name" value="ESTERASE_LIPASE_THIOESTERASE DOMAIN-CONTAINING PROTEIN"/>
    <property type="match status" value="1"/>
</dbReference>
<gene>
    <name evidence="2" type="ORF">J7I42_19660</name>
</gene>
<dbReference type="InterPro" id="IPR029058">
    <property type="entry name" value="AB_hydrolase_fold"/>
</dbReference>
<evidence type="ECO:0000259" key="1">
    <source>
        <dbReference type="Pfam" id="PF12697"/>
    </source>
</evidence>
<evidence type="ECO:0000313" key="3">
    <source>
        <dbReference type="Proteomes" id="UP000677244"/>
    </source>
</evidence>
<comment type="caution">
    <text evidence="2">The sequence shown here is derived from an EMBL/GenBank/DDBJ whole genome shotgun (WGS) entry which is preliminary data.</text>
</comment>
<feature type="domain" description="AB hydrolase-1" evidence="1">
    <location>
        <begin position="13"/>
        <end position="226"/>
    </location>
</feature>
<name>A0ABS3YX53_9BACT</name>
<dbReference type="GO" id="GO:0016787">
    <property type="term" value="F:hydrolase activity"/>
    <property type="evidence" value="ECO:0007669"/>
    <property type="project" value="UniProtKB-KW"/>
</dbReference>
<accession>A0ABS3YX53</accession>
<dbReference type="Pfam" id="PF12697">
    <property type="entry name" value="Abhydrolase_6"/>
    <property type="match status" value="1"/>
</dbReference>
<proteinExistence type="predicted"/>
<dbReference type="InterPro" id="IPR052897">
    <property type="entry name" value="Sec-Metab_Biosynth_Hydrolase"/>
</dbReference>